<comment type="subcellular location">
    <subcellularLocation>
        <location evidence="1">Cytoplasmic vesicle</location>
    </subcellularLocation>
    <subcellularLocation>
        <location evidence="2">Golgi apparatus</location>
    </subcellularLocation>
</comment>
<proteinExistence type="predicted"/>
<feature type="region of interest" description="Disordered" evidence="5">
    <location>
        <begin position="168"/>
        <end position="195"/>
    </location>
</feature>
<evidence type="ECO:0000256" key="3">
    <source>
        <dbReference type="ARBA" id="ARBA00023034"/>
    </source>
</evidence>
<feature type="compositionally biased region" description="Low complexity" evidence="5">
    <location>
        <begin position="549"/>
        <end position="571"/>
    </location>
</feature>
<dbReference type="GO" id="GO:0032588">
    <property type="term" value="C:trans-Golgi network membrane"/>
    <property type="evidence" value="ECO:0007669"/>
    <property type="project" value="TreeGrafter"/>
</dbReference>
<dbReference type="InterPro" id="IPR008942">
    <property type="entry name" value="ENTH_VHS"/>
</dbReference>
<feature type="region of interest" description="Disordered" evidence="5">
    <location>
        <begin position="123"/>
        <end position="143"/>
    </location>
</feature>
<evidence type="ECO:0000256" key="4">
    <source>
        <dbReference type="ARBA" id="ARBA00023329"/>
    </source>
</evidence>
<feature type="compositionally biased region" description="Low complexity" evidence="5">
    <location>
        <begin position="129"/>
        <end position="140"/>
    </location>
</feature>
<dbReference type="CDD" id="cd03572">
    <property type="entry name" value="ENTH_like_Tepsin"/>
    <property type="match status" value="1"/>
</dbReference>
<evidence type="ECO:0000256" key="5">
    <source>
        <dbReference type="SAM" id="MobiDB-lite"/>
    </source>
</evidence>
<dbReference type="Gene3D" id="1.25.40.90">
    <property type="match status" value="1"/>
</dbReference>
<keyword evidence="4" id="KW-0968">Cytoplasmic vesicle</keyword>
<feature type="compositionally biased region" description="Polar residues" evidence="5">
    <location>
        <begin position="578"/>
        <end position="597"/>
    </location>
</feature>
<organism evidence="6 7">
    <name type="scientific">Chaetoceros tenuissimus</name>
    <dbReference type="NCBI Taxonomy" id="426638"/>
    <lineage>
        <taxon>Eukaryota</taxon>
        <taxon>Sar</taxon>
        <taxon>Stramenopiles</taxon>
        <taxon>Ochrophyta</taxon>
        <taxon>Bacillariophyta</taxon>
        <taxon>Coscinodiscophyceae</taxon>
        <taxon>Chaetocerotophycidae</taxon>
        <taxon>Chaetocerotales</taxon>
        <taxon>Chaetocerotaceae</taxon>
        <taxon>Chaetoceros</taxon>
    </lineage>
</organism>
<feature type="region of interest" description="Disordered" evidence="5">
    <location>
        <begin position="1"/>
        <end position="21"/>
    </location>
</feature>
<dbReference type="EMBL" id="BLLK01000045">
    <property type="protein sequence ID" value="GFH51094.1"/>
    <property type="molecule type" value="Genomic_DNA"/>
</dbReference>
<dbReference type="PANTHER" id="PTHR21514">
    <property type="entry name" value="AP-4 COMPLEX ACCESSORY SUBUNIT TEPSIN"/>
    <property type="match status" value="1"/>
</dbReference>
<dbReference type="InterPro" id="IPR035802">
    <property type="entry name" value="ENTH/VHS_tepsin"/>
</dbReference>
<name>A0AAD3H5W5_9STRA</name>
<dbReference type="GO" id="GO:0031410">
    <property type="term" value="C:cytoplasmic vesicle"/>
    <property type="evidence" value="ECO:0007669"/>
    <property type="project" value="UniProtKB-SubCell"/>
</dbReference>
<dbReference type="SUPFAM" id="SSF48371">
    <property type="entry name" value="ARM repeat"/>
    <property type="match status" value="1"/>
</dbReference>
<dbReference type="Proteomes" id="UP001054902">
    <property type="component" value="Unassembled WGS sequence"/>
</dbReference>
<evidence type="ECO:0000313" key="6">
    <source>
        <dbReference type="EMBL" id="GFH51094.1"/>
    </source>
</evidence>
<evidence type="ECO:0000256" key="2">
    <source>
        <dbReference type="ARBA" id="ARBA00004555"/>
    </source>
</evidence>
<dbReference type="AlphaFoldDB" id="A0AAD3H5W5"/>
<feature type="compositionally biased region" description="Low complexity" evidence="5">
    <location>
        <begin position="468"/>
        <end position="485"/>
    </location>
</feature>
<feature type="region of interest" description="Disordered" evidence="5">
    <location>
        <begin position="468"/>
        <end position="598"/>
    </location>
</feature>
<feature type="compositionally biased region" description="Gly residues" evidence="5">
    <location>
        <begin position="243"/>
        <end position="252"/>
    </location>
</feature>
<sequence>MADRNALARATEQSSSPTPGYLYNDIAKQSATSPSISAEILSYLMRRLAKNNAHVKYKVLKVIAMVCENPNSRGVFKRAIVQDTQAIKDIKDCLNYRGKPDPVHGDQLSEKVRAQAKETLDAVYSDEPSSSQMNSMSSSGFGSGGGMGSGGYGGASSGGYGGYSGASSSNSGNMGGGPKKMEGIGNPMFKDPRLEQSTSKGIGEMTIGDVASAAVEGFRGIIKDPLARNIPGASNSHGRPNSVGGGYGGPSGGWNSAPPGQAQLASATNGQWTMASNRGPTAISSETYKSGSNNVASGIGGSWGPSSSGPSVAAQSRMAANGPPTNHTPVVNITGHPGEANMSGTYEKNLIMELCPPGGMKPEPPADKLANFCRSLPDLNSDLICPALLDLLEDGQPWIIRAKVLCVMEKCVVVGDEIAKTSGNNVYADFFHMCHEEITPLASHARAAVREPAKRVCRKLGLDMPAFASTPAPSRPSTSVSVAPAVQPPQPAVEASDLLDFGDEPEAPPAAQPAVPPPPVPTTAPPAPPVDNSNSSSSLFGGMTMKSTAPAPAVSKSVPAAPAPQPSADADFFGVGEESSQSVAVTQSAPAQPSQDSLFGDIDVKSEEVAISEPAAPVPAPAPAASGFSFINSGSAPAKAPVEAAVPPKPAAASFDPLLSLGPAGSTTSAKPQGMPQMAMTPQMAMVMQQQQQQIMMMQAQMQQMQMAGGNNAQRFPVQQRQASNGSMGVMGGMGGHGVATSFAFMDDPNKAKKDASNKKFDFIQDAMKSAK</sequence>
<keyword evidence="3" id="KW-0333">Golgi apparatus</keyword>
<gene>
    <name evidence="6" type="ORF">CTEN210_07570</name>
</gene>
<keyword evidence="7" id="KW-1185">Reference proteome</keyword>
<evidence type="ECO:0000256" key="1">
    <source>
        <dbReference type="ARBA" id="ARBA00004541"/>
    </source>
</evidence>
<dbReference type="PANTHER" id="PTHR21514:SF0">
    <property type="entry name" value="AP-4 COMPLEX ACCESSORY SUBUNIT TEPSIN"/>
    <property type="match status" value="1"/>
</dbReference>
<reference evidence="6 7" key="1">
    <citation type="journal article" date="2021" name="Sci. Rep.">
        <title>The genome of the diatom Chaetoceros tenuissimus carries an ancient integrated fragment of an extant virus.</title>
        <authorList>
            <person name="Hongo Y."/>
            <person name="Kimura K."/>
            <person name="Takaki Y."/>
            <person name="Yoshida Y."/>
            <person name="Baba S."/>
            <person name="Kobayashi G."/>
            <person name="Nagasaki K."/>
            <person name="Hano T."/>
            <person name="Tomaru Y."/>
        </authorList>
    </citation>
    <scope>NUCLEOTIDE SEQUENCE [LARGE SCALE GENOMIC DNA]</scope>
    <source>
        <strain evidence="6 7">NIES-3715</strain>
    </source>
</reference>
<dbReference type="InterPro" id="IPR039273">
    <property type="entry name" value="TEPSIN"/>
</dbReference>
<feature type="compositionally biased region" description="Pro residues" evidence="5">
    <location>
        <begin position="507"/>
        <end position="529"/>
    </location>
</feature>
<feature type="region of interest" description="Disordered" evidence="5">
    <location>
        <begin position="299"/>
        <end position="330"/>
    </location>
</feature>
<feature type="region of interest" description="Disordered" evidence="5">
    <location>
        <begin position="226"/>
        <end position="267"/>
    </location>
</feature>
<evidence type="ECO:0000313" key="7">
    <source>
        <dbReference type="Proteomes" id="UP001054902"/>
    </source>
</evidence>
<comment type="caution">
    <text evidence="6">The sequence shown here is derived from an EMBL/GenBank/DDBJ whole genome shotgun (WGS) entry which is preliminary data.</text>
</comment>
<evidence type="ECO:0008006" key="8">
    <source>
        <dbReference type="Google" id="ProtNLM"/>
    </source>
</evidence>
<accession>A0AAD3H5W5</accession>
<dbReference type="InterPro" id="IPR016024">
    <property type="entry name" value="ARM-type_fold"/>
</dbReference>
<protein>
    <recommendedName>
        <fullName evidence="8">ENTH domain-containing protein</fullName>
    </recommendedName>
</protein>